<evidence type="ECO:0008006" key="4">
    <source>
        <dbReference type="Google" id="ProtNLM"/>
    </source>
</evidence>
<gene>
    <name evidence="2" type="ORF">P2G67_01800</name>
</gene>
<dbReference type="EMBL" id="JARHUD010000001">
    <property type="protein sequence ID" value="MDF2094706.1"/>
    <property type="molecule type" value="Genomic_DNA"/>
</dbReference>
<dbReference type="SUPFAM" id="SSF52317">
    <property type="entry name" value="Class I glutamine amidotransferase-like"/>
    <property type="match status" value="1"/>
</dbReference>
<keyword evidence="1" id="KW-1133">Transmembrane helix</keyword>
<dbReference type="InterPro" id="IPR029062">
    <property type="entry name" value="Class_I_gatase-like"/>
</dbReference>
<comment type="caution">
    <text evidence="2">The sequence shown here is derived from an EMBL/GenBank/DDBJ whole genome shotgun (WGS) entry which is preliminary data.</text>
</comment>
<feature type="transmembrane region" description="Helical" evidence="1">
    <location>
        <begin position="39"/>
        <end position="58"/>
    </location>
</feature>
<evidence type="ECO:0000313" key="2">
    <source>
        <dbReference type="EMBL" id="MDF2094706.1"/>
    </source>
</evidence>
<feature type="transmembrane region" description="Helical" evidence="1">
    <location>
        <begin position="12"/>
        <end position="32"/>
    </location>
</feature>
<evidence type="ECO:0000256" key="1">
    <source>
        <dbReference type="SAM" id="Phobius"/>
    </source>
</evidence>
<reference evidence="2 3" key="1">
    <citation type="submission" date="2023-03" db="EMBL/GenBank/DDBJ databases">
        <title>Fodinicurvata sp. CAU 1616 isolated from sea sendiment.</title>
        <authorList>
            <person name="Kim W."/>
        </authorList>
    </citation>
    <scope>NUCLEOTIDE SEQUENCE [LARGE SCALE GENOMIC DNA]</scope>
    <source>
        <strain evidence="2 3">CAU 1616</strain>
    </source>
</reference>
<organism evidence="2 3">
    <name type="scientific">Aquibaculum arenosum</name>
    <dbReference type="NCBI Taxonomy" id="3032591"/>
    <lineage>
        <taxon>Bacteria</taxon>
        <taxon>Pseudomonadati</taxon>
        <taxon>Pseudomonadota</taxon>
        <taxon>Alphaproteobacteria</taxon>
        <taxon>Rhodospirillales</taxon>
        <taxon>Rhodovibrionaceae</taxon>
        <taxon>Aquibaculum</taxon>
    </lineage>
</organism>
<accession>A0ABT5YIQ3</accession>
<keyword evidence="1" id="KW-0472">Membrane</keyword>
<evidence type="ECO:0000313" key="3">
    <source>
        <dbReference type="Proteomes" id="UP001215503"/>
    </source>
</evidence>
<dbReference type="PANTHER" id="PTHR37947">
    <property type="entry name" value="BLL2462 PROTEIN"/>
    <property type="match status" value="1"/>
</dbReference>
<dbReference type="PANTHER" id="PTHR37947:SF1">
    <property type="entry name" value="BLL2462 PROTEIN"/>
    <property type="match status" value="1"/>
</dbReference>
<keyword evidence="3" id="KW-1185">Reference proteome</keyword>
<protein>
    <recommendedName>
        <fullName evidence="4">VWA domain-containing protein</fullName>
    </recommendedName>
</protein>
<dbReference type="Gene3D" id="3.40.50.880">
    <property type="match status" value="1"/>
</dbReference>
<dbReference type="Proteomes" id="UP001215503">
    <property type="component" value="Unassembled WGS sequence"/>
</dbReference>
<dbReference type="RefSeq" id="WP_275819423.1">
    <property type="nucleotide sequence ID" value="NZ_JARHUD010000001.1"/>
</dbReference>
<keyword evidence="1" id="KW-0812">Transmembrane</keyword>
<name>A0ABT5YIQ3_9PROT</name>
<sequence>MALDLAFSPYLPTWALLVLGLGVLLLGLLAILRRARGAWLRLASAALLLLLLANPALIREQREPLNDLALVVVDRSPSQGIEERQAQTSAALARLRERLSDLPVTDVRVVESRPGGAEQDDGTRLFREVGRVLAEVNREQVGAIFLLSDGRVHDVPEDAAALGIDAPIHLLRSGRDGERDRRLSLINAPSYGLVGEQLEVSFQVDDLPQAEEGLAEVRLSVDGEAVDWEVVRLGQEQSLSFHLDRRGPAVIELEVEAGPEELTLINNRDGTIVNGVRDRLRVLLVSGEPHVGERAWRNILKSDPSVDLVHFTILRPPEKQDGTPISELALIAFPTRELFELKLQEFDLVIFDRYQRRGILPTSYYENIVRYVEEGGALLEAVGPVTATPLSVHRTPLRQVLPGEPSGRIVEQAFHPRITERGQRHPVTAELNGSARTGQADTPAWGRWFRQLETVRRRGEVVMSGAEELPLLILDRVGEGRVAQLNSDQIWLWSRGFEGGGPQAELLRRTAHWLMKEPDLEEEVLRARVDDGELQISRRSLEEGDAAVTVTLPDGEEREVTLEAQAPGLAQARLPASQAGLHRVTDGENVALAPAGPANPREFEDPRATTEILQPVIAQTGGGARTMEEGLPELRKVSPGRDREGRGWLGVVGHGAYLVTGIERVALFPGIIALLLTLGLLLSAWRREGR</sequence>
<feature type="transmembrane region" description="Helical" evidence="1">
    <location>
        <begin position="666"/>
        <end position="685"/>
    </location>
</feature>
<proteinExistence type="predicted"/>